<feature type="transmembrane region" description="Helical" evidence="8">
    <location>
        <begin position="39"/>
        <end position="56"/>
    </location>
</feature>
<feature type="transmembrane region" description="Helical" evidence="8">
    <location>
        <begin position="68"/>
        <end position="85"/>
    </location>
</feature>
<dbReference type="GO" id="GO:0008374">
    <property type="term" value="F:O-acyltransferase activity"/>
    <property type="evidence" value="ECO:0007669"/>
    <property type="project" value="InterPro"/>
</dbReference>
<keyword evidence="3" id="KW-0808">Transferase</keyword>
<comment type="subcellular location">
    <subcellularLocation>
        <location evidence="1">Membrane</location>
        <topology evidence="1">Multi-pass membrane protein</topology>
    </subcellularLocation>
</comment>
<sequence length="568" mass="64880">MSPWAPEPPWHQLHSHHDVTAYYHRQYDECVRAGTCTPFTYPFASLGTLVAILYLLIPHRDRPWLRRARFLVWAWMAAFSTYTIAGTKARGMAPAFGVGVVSSWGVIWVGTILVVHDAQTEFKRIERRSRVLENEREGDETGSAQANGSHDHVLDSTADETAENIGNGHSRELKGTISGQQKEYFWQSYPTHDFRQRLNWVLDIFSNFRGVGWNWRPASIPPPPSFIQAQLTAPFIDYKPHPSPSHISHHHHHHRSHNPRHPPTPVLTRRTLLLQNLKLFLTGYLIIDALKTLMNHDPYFWGHLSSPAPSYLPTLPPILLRTYRLALTQLTIQYTLQTLFSLSPLLFCGLLSSSTGTRASQPWMYPPTFGPYSLVLDRGVAGWWGQWWHQTFRFAFDAPGRKLVALWGWQQRSRKARFVRVVVAFALSGVLHAAGSFTAAGRTRPVGRAMLFFVLQPVGLGVEATESRRGGHVHVHVHVPRAWKRVCRWLYVHAWFYLTGPLLCDDFATSGVWLFEPVPVSLFRGLLGWGVEGDGVWCWGRGRWNGDAGRGMVWWHSGERWWMSGFAW</sequence>
<comment type="similarity">
    <text evidence="2">Belongs to the wax synthase family.</text>
</comment>
<feature type="region of interest" description="Disordered" evidence="7">
    <location>
        <begin position="244"/>
        <end position="264"/>
    </location>
</feature>
<dbReference type="Pfam" id="PF13813">
    <property type="entry name" value="MBOAT_2"/>
    <property type="match status" value="1"/>
</dbReference>
<evidence type="ECO:0000256" key="5">
    <source>
        <dbReference type="ARBA" id="ARBA00022989"/>
    </source>
</evidence>
<feature type="transmembrane region" description="Helical" evidence="8">
    <location>
        <begin position="91"/>
        <end position="115"/>
    </location>
</feature>
<evidence type="ECO:0000256" key="3">
    <source>
        <dbReference type="ARBA" id="ARBA00022679"/>
    </source>
</evidence>
<dbReference type="InterPro" id="IPR032805">
    <property type="entry name" value="Wax_synthase_dom"/>
</dbReference>
<dbReference type="AlphaFoldDB" id="A0A6A6JC41"/>
<evidence type="ECO:0000313" key="10">
    <source>
        <dbReference type="EMBL" id="KAF2273845.1"/>
    </source>
</evidence>
<proteinExistence type="inferred from homology"/>
<evidence type="ECO:0000256" key="6">
    <source>
        <dbReference type="ARBA" id="ARBA00023136"/>
    </source>
</evidence>
<dbReference type="GeneID" id="54550295"/>
<dbReference type="PANTHER" id="PTHR31595:SF67">
    <property type="entry name" value="WAX SYNTHASE DOMAIN-CONTAINING PROTEIN"/>
    <property type="match status" value="1"/>
</dbReference>
<dbReference type="GO" id="GO:0016020">
    <property type="term" value="C:membrane"/>
    <property type="evidence" value="ECO:0007669"/>
    <property type="project" value="UniProtKB-SubCell"/>
</dbReference>
<name>A0A6A6JC41_WESOR</name>
<dbReference type="EMBL" id="ML986507">
    <property type="protein sequence ID" value="KAF2273845.1"/>
    <property type="molecule type" value="Genomic_DNA"/>
</dbReference>
<accession>A0A6A6JC41</accession>
<feature type="domain" description="Wax synthase" evidence="9">
    <location>
        <begin position="365"/>
        <end position="455"/>
    </location>
</feature>
<feature type="compositionally biased region" description="Basic residues" evidence="7">
    <location>
        <begin position="247"/>
        <end position="260"/>
    </location>
</feature>
<keyword evidence="5 8" id="KW-1133">Transmembrane helix</keyword>
<dbReference type="OrthoDB" id="2796277at2759"/>
<evidence type="ECO:0000313" key="11">
    <source>
        <dbReference type="Proteomes" id="UP000800097"/>
    </source>
</evidence>
<keyword evidence="6 8" id="KW-0472">Membrane</keyword>
<keyword evidence="11" id="KW-1185">Reference proteome</keyword>
<evidence type="ECO:0000256" key="7">
    <source>
        <dbReference type="SAM" id="MobiDB-lite"/>
    </source>
</evidence>
<dbReference type="InterPro" id="IPR044851">
    <property type="entry name" value="Wax_synthase"/>
</dbReference>
<keyword evidence="4 8" id="KW-0812">Transmembrane</keyword>
<evidence type="ECO:0000256" key="1">
    <source>
        <dbReference type="ARBA" id="ARBA00004141"/>
    </source>
</evidence>
<dbReference type="Proteomes" id="UP000800097">
    <property type="component" value="Unassembled WGS sequence"/>
</dbReference>
<evidence type="ECO:0000256" key="8">
    <source>
        <dbReference type="SAM" id="Phobius"/>
    </source>
</evidence>
<gene>
    <name evidence="10" type="ORF">EI97DRAFT_423663</name>
</gene>
<dbReference type="PANTHER" id="PTHR31595">
    <property type="entry name" value="LONG-CHAIN-ALCOHOL O-FATTY-ACYLTRANSFERASE 3-RELATED"/>
    <property type="match status" value="1"/>
</dbReference>
<organism evidence="10 11">
    <name type="scientific">Westerdykella ornata</name>
    <dbReference type="NCBI Taxonomy" id="318751"/>
    <lineage>
        <taxon>Eukaryota</taxon>
        <taxon>Fungi</taxon>
        <taxon>Dikarya</taxon>
        <taxon>Ascomycota</taxon>
        <taxon>Pezizomycotina</taxon>
        <taxon>Dothideomycetes</taxon>
        <taxon>Pleosporomycetidae</taxon>
        <taxon>Pleosporales</taxon>
        <taxon>Sporormiaceae</taxon>
        <taxon>Westerdykella</taxon>
    </lineage>
</organism>
<evidence type="ECO:0000259" key="9">
    <source>
        <dbReference type="Pfam" id="PF13813"/>
    </source>
</evidence>
<reference evidence="10" key="1">
    <citation type="journal article" date="2020" name="Stud. Mycol.">
        <title>101 Dothideomycetes genomes: a test case for predicting lifestyles and emergence of pathogens.</title>
        <authorList>
            <person name="Haridas S."/>
            <person name="Albert R."/>
            <person name="Binder M."/>
            <person name="Bloem J."/>
            <person name="Labutti K."/>
            <person name="Salamov A."/>
            <person name="Andreopoulos B."/>
            <person name="Baker S."/>
            <person name="Barry K."/>
            <person name="Bills G."/>
            <person name="Bluhm B."/>
            <person name="Cannon C."/>
            <person name="Castanera R."/>
            <person name="Culley D."/>
            <person name="Daum C."/>
            <person name="Ezra D."/>
            <person name="Gonzalez J."/>
            <person name="Henrissat B."/>
            <person name="Kuo A."/>
            <person name="Liang C."/>
            <person name="Lipzen A."/>
            <person name="Lutzoni F."/>
            <person name="Magnuson J."/>
            <person name="Mondo S."/>
            <person name="Nolan M."/>
            <person name="Ohm R."/>
            <person name="Pangilinan J."/>
            <person name="Park H.-J."/>
            <person name="Ramirez L."/>
            <person name="Alfaro M."/>
            <person name="Sun H."/>
            <person name="Tritt A."/>
            <person name="Yoshinaga Y."/>
            <person name="Zwiers L.-H."/>
            <person name="Turgeon B."/>
            <person name="Goodwin S."/>
            <person name="Spatafora J."/>
            <person name="Crous P."/>
            <person name="Grigoriev I."/>
        </authorList>
    </citation>
    <scope>NUCLEOTIDE SEQUENCE</scope>
    <source>
        <strain evidence="10">CBS 379.55</strain>
    </source>
</reference>
<evidence type="ECO:0000256" key="2">
    <source>
        <dbReference type="ARBA" id="ARBA00007282"/>
    </source>
</evidence>
<evidence type="ECO:0000256" key="4">
    <source>
        <dbReference type="ARBA" id="ARBA00022692"/>
    </source>
</evidence>
<dbReference type="RefSeq" id="XP_033651384.1">
    <property type="nucleotide sequence ID" value="XM_033797120.1"/>
</dbReference>
<protein>
    <recommendedName>
        <fullName evidence="9">Wax synthase domain-containing protein</fullName>
    </recommendedName>
</protein>
<dbReference type="GO" id="GO:0006629">
    <property type="term" value="P:lipid metabolic process"/>
    <property type="evidence" value="ECO:0007669"/>
    <property type="project" value="InterPro"/>
</dbReference>
<feature type="transmembrane region" description="Helical" evidence="8">
    <location>
        <begin position="418"/>
        <end position="440"/>
    </location>
</feature>